<name>A0A1V3IZS6_9PAST</name>
<keyword evidence="2" id="KW-1185">Reference proteome</keyword>
<dbReference type="RefSeq" id="WP_077478387.1">
    <property type="nucleotide sequence ID" value="NZ_MLHL01000038.1"/>
</dbReference>
<evidence type="ECO:0000313" key="1">
    <source>
        <dbReference type="EMBL" id="OOF47974.1"/>
    </source>
</evidence>
<proteinExistence type="predicted"/>
<evidence type="ECO:0000313" key="2">
    <source>
        <dbReference type="Proteomes" id="UP000189161"/>
    </source>
</evidence>
<reference evidence="1 2" key="1">
    <citation type="submission" date="2016-10" db="EMBL/GenBank/DDBJ databases">
        <title>Rodentibacter gen. nov. and new species.</title>
        <authorList>
            <person name="Christensen H."/>
        </authorList>
    </citation>
    <scope>NUCLEOTIDE SEQUENCE [LARGE SCALE GENOMIC DNA]</scope>
    <source>
        <strain evidence="1 2">H1987082031</strain>
    </source>
</reference>
<protein>
    <submittedName>
        <fullName evidence="1">Uncharacterized protein</fullName>
    </submittedName>
</protein>
<dbReference type="Proteomes" id="UP000189161">
    <property type="component" value="Unassembled WGS sequence"/>
</dbReference>
<sequence length="77" mass="9429">MREALPLIVFVATLFFTNYIKDEQIDKIRREYVDLFNSVEYCLENINTPIRHPVTHYRECLKDANDYYRAEKYLYDQ</sequence>
<organism evidence="1 2">
    <name type="scientific">Rodentibacter trehalosifermentans</name>
    <dbReference type="NCBI Taxonomy" id="1908263"/>
    <lineage>
        <taxon>Bacteria</taxon>
        <taxon>Pseudomonadati</taxon>
        <taxon>Pseudomonadota</taxon>
        <taxon>Gammaproteobacteria</taxon>
        <taxon>Pasteurellales</taxon>
        <taxon>Pasteurellaceae</taxon>
        <taxon>Rodentibacter</taxon>
    </lineage>
</organism>
<dbReference type="AlphaFoldDB" id="A0A1V3IZS6"/>
<gene>
    <name evidence="1" type="ORF">BKK52_07075</name>
</gene>
<accession>A0A1V3IZS6</accession>
<dbReference type="EMBL" id="MLHL01000038">
    <property type="protein sequence ID" value="OOF47974.1"/>
    <property type="molecule type" value="Genomic_DNA"/>
</dbReference>
<comment type="caution">
    <text evidence="1">The sequence shown here is derived from an EMBL/GenBank/DDBJ whole genome shotgun (WGS) entry which is preliminary data.</text>
</comment>